<sequence>MRLILAILFPPMVFFTIWRPFQGLMNALLWMTFIGWPVAAMWAIYALSQYRNDELRREFDYDRGYGRRYRY</sequence>
<comment type="caution">
    <text evidence="2">The sequence shown here is derived from an EMBL/GenBank/DDBJ whole genome shotgun (WGS) entry which is preliminary data.</text>
</comment>
<dbReference type="EMBL" id="JBHSCR010000014">
    <property type="protein sequence ID" value="MFC4349052.1"/>
    <property type="molecule type" value="Genomic_DNA"/>
</dbReference>
<keyword evidence="1" id="KW-1133">Transmembrane helix</keyword>
<proteinExistence type="predicted"/>
<evidence type="ECO:0000256" key="1">
    <source>
        <dbReference type="SAM" id="Phobius"/>
    </source>
</evidence>
<reference evidence="3" key="1">
    <citation type="journal article" date="2019" name="Int. J. Syst. Evol. Microbiol.">
        <title>The Global Catalogue of Microorganisms (GCM) 10K type strain sequencing project: providing services to taxonomists for standard genome sequencing and annotation.</title>
        <authorList>
            <consortium name="The Broad Institute Genomics Platform"/>
            <consortium name="The Broad Institute Genome Sequencing Center for Infectious Disease"/>
            <person name="Wu L."/>
            <person name="Ma J."/>
        </authorList>
    </citation>
    <scope>NUCLEOTIDE SEQUENCE [LARGE SCALE GENOMIC DNA]</scope>
    <source>
        <strain evidence="3">CGMCC 1.15304</strain>
    </source>
</reference>
<organism evidence="2 3">
    <name type="scientific">Kordiimonas lipolytica</name>
    <dbReference type="NCBI Taxonomy" id="1662421"/>
    <lineage>
        <taxon>Bacteria</taxon>
        <taxon>Pseudomonadati</taxon>
        <taxon>Pseudomonadota</taxon>
        <taxon>Alphaproteobacteria</taxon>
        <taxon>Kordiimonadales</taxon>
        <taxon>Kordiimonadaceae</taxon>
        <taxon>Kordiimonas</taxon>
    </lineage>
</organism>
<gene>
    <name evidence="2" type="ORF">ACFO5Q_14450</name>
</gene>
<keyword evidence="3" id="KW-1185">Reference proteome</keyword>
<evidence type="ECO:0000313" key="3">
    <source>
        <dbReference type="Proteomes" id="UP001595776"/>
    </source>
</evidence>
<keyword evidence="1" id="KW-0812">Transmembrane</keyword>
<name>A0ABV8UCV0_9PROT</name>
<protein>
    <submittedName>
        <fullName evidence="2">YqaE/Pmp3 family membrane protein</fullName>
    </submittedName>
</protein>
<keyword evidence="1" id="KW-0472">Membrane</keyword>
<dbReference type="RefSeq" id="WP_068143836.1">
    <property type="nucleotide sequence ID" value="NZ_JBHSCR010000014.1"/>
</dbReference>
<evidence type="ECO:0000313" key="2">
    <source>
        <dbReference type="EMBL" id="MFC4349052.1"/>
    </source>
</evidence>
<accession>A0ABV8UCV0</accession>
<dbReference type="Proteomes" id="UP001595776">
    <property type="component" value="Unassembled WGS sequence"/>
</dbReference>
<feature type="transmembrane region" description="Helical" evidence="1">
    <location>
        <begin position="25"/>
        <end position="47"/>
    </location>
</feature>